<dbReference type="GO" id="GO:0033617">
    <property type="term" value="P:mitochondrial respiratory chain complex IV assembly"/>
    <property type="evidence" value="ECO:0007669"/>
    <property type="project" value="InterPro"/>
</dbReference>
<dbReference type="PANTHER" id="PTHR13639:SF2">
    <property type="entry name" value="CYTOCHROME C OXIDASE ASSEMBLY FACTOR 4 HOMOLOG, MITOCHONDRIAL"/>
    <property type="match status" value="1"/>
</dbReference>
<gene>
    <name evidence="2" type="ORF">JDV02_008648</name>
</gene>
<feature type="compositionally biased region" description="Acidic residues" evidence="1">
    <location>
        <begin position="29"/>
        <end position="38"/>
    </location>
</feature>
<protein>
    <recommendedName>
        <fullName evidence="4">CHCH domain-containing protein</fullName>
    </recommendedName>
</protein>
<dbReference type="AlphaFoldDB" id="A0A9Q8QQT5"/>
<dbReference type="GO" id="GO:0005758">
    <property type="term" value="C:mitochondrial intermembrane space"/>
    <property type="evidence" value="ECO:0007669"/>
    <property type="project" value="InterPro"/>
</dbReference>
<dbReference type="PANTHER" id="PTHR13639">
    <property type="entry name" value="CYTOCHROME C OXIDASE ASSEMBLY FACTOR 4 HOMOLOG, MITOCHONDRIAL"/>
    <property type="match status" value="1"/>
</dbReference>
<evidence type="ECO:0008006" key="4">
    <source>
        <dbReference type="Google" id="ProtNLM"/>
    </source>
</evidence>
<proteinExistence type="predicted"/>
<accession>A0A9Q8QQT5</accession>
<evidence type="ECO:0000313" key="2">
    <source>
        <dbReference type="EMBL" id="UNI22792.1"/>
    </source>
</evidence>
<evidence type="ECO:0000256" key="1">
    <source>
        <dbReference type="SAM" id="MobiDB-lite"/>
    </source>
</evidence>
<dbReference type="Proteomes" id="UP000829364">
    <property type="component" value="Chromosome 8"/>
</dbReference>
<name>A0A9Q8QQT5_9HYPO</name>
<reference evidence="2" key="1">
    <citation type="submission" date="2021-11" db="EMBL/GenBank/DDBJ databases">
        <title>Purpureocillium_takamizusanense_genome.</title>
        <authorList>
            <person name="Nguyen N.-H."/>
        </authorList>
    </citation>
    <scope>NUCLEOTIDE SEQUENCE</scope>
    <source>
        <strain evidence="2">PT3</strain>
    </source>
</reference>
<dbReference type="OrthoDB" id="5586401at2759"/>
<evidence type="ECO:0000313" key="3">
    <source>
        <dbReference type="Proteomes" id="UP000829364"/>
    </source>
</evidence>
<feature type="compositionally biased region" description="Basic and acidic residues" evidence="1">
    <location>
        <begin position="18"/>
        <end position="28"/>
    </location>
</feature>
<dbReference type="RefSeq" id="XP_047846273.1">
    <property type="nucleotide sequence ID" value="XM_047990266.1"/>
</dbReference>
<dbReference type="PROSITE" id="PS51808">
    <property type="entry name" value="CHCH"/>
    <property type="match status" value="1"/>
</dbReference>
<dbReference type="KEGG" id="ptkz:JDV02_008648"/>
<feature type="region of interest" description="Disordered" evidence="1">
    <location>
        <begin position="1"/>
        <end position="39"/>
    </location>
</feature>
<keyword evidence="3" id="KW-1185">Reference proteome</keyword>
<dbReference type="GeneID" id="72070594"/>
<organism evidence="2 3">
    <name type="scientific">Purpureocillium takamizusanense</name>
    <dbReference type="NCBI Taxonomy" id="2060973"/>
    <lineage>
        <taxon>Eukaryota</taxon>
        <taxon>Fungi</taxon>
        <taxon>Dikarya</taxon>
        <taxon>Ascomycota</taxon>
        <taxon>Pezizomycotina</taxon>
        <taxon>Sordariomycetes</taxon>
        <taxon>Hypocreomycetidae</taxon>
        <taxon>Hypocreales</taxon>
        <taxon>Ophiocordycipitaceae</taxon>
        <taxon>Purpureocillium</taxon>
    </lineage>
</organism>
<dbReference type="EMBL" id="CP086361">
    <property type="protein sequence ID" value="UNI22792.1"/>
    <property type="molecule type" value="Genomic_DNA"/>
</dbReference>
<dbReference type="InterPro" id="IPR039870">
    <property type="entry name" value="Coa4-like"/>
</dbReference>
<sequence>MGAQASRPDGEAPASTAKESETNTPREVEIEDDDEPDDWDKRIFSTGCADENAKMTDCYFEKKDWRACTAEMEAFKQCWKRHGNDERTATRDA</sequence>